<organism evidence="2 3">
    <name type="scientific">Streptomyces actinomycinicus</name>
    <dbReference type="NCBI Taxonomy" id="1695166"/>
    <lineage>
        <taxon>Bacteria</taxon>
        <taxon>Bacillati</taxon>
        <taxon>Actinomycetota</taxon>
        <taxon>Actinomycetes</taxon>
        <taxon>Kitasatosporales</taxon>
        <taxon>Streptomycetaceae</taxon>
        <taxon>Streptomyces</taxon>
    </lineage>
</organism>
<name>A0A937EG21_9ACTN</name>
<feature type="region of interest" description="Disordered" evidence="1">
    <location>
        <begin position="31"/>
        <end position="55"/>
    </location>
</feature>
<dbReference type="EMBL" id="JAERRK010000002">
    <property type="protein sequence ID" value="MBL1081469.1"/>
    <property type="molecule type" value="Genomic_DNA"/>
</dbReference>
<evidence type="ECO:0000256" key="1">
    <source>
        <dbReference type="SAM" id="MobiDB-lite"/>
    </source>
</evidence>
<accession>A0A937EG21</accession>
<keyword evidence="3" id="KW-1185">Reference proteome</keyword>
<dbReference type="AlphaFoldDB" id="A0A937EG21"/>
<dbReference type="Proteomes" id="UP000661858">
    <property type="component" value="Unassembled WGS sequence"/>
</dbReference>
<proteinExistence type="predicted"/>
<comment type="caution">
    <text evidence="2">The sequence shown here is derived from an EMBL/GenBank/DDBJ whole genome shotgun (WGS) entry which is preliminary data.</text>
</comment>
<gene>
    <name evidence="2" type="ORF">JK359_05660</name>
</gene>
<sequence>MTAARPADRPRPAQPAGVSVRDLLASCVAADAVSRPPRAPQAANGQPPRGPQENA</sequence>
<evidence type="ECO:0000313" key="2">
    <source>
        <dbReference type="EMBL" id="MBL1081469.1"/>
    </source>
</evidence>
<reference evidence="2" key="1">
    <citation type="submission" date="2021-01" db="EMBL/GenBank/DDBJ databases">
        <title>WGS of actinomycetes isolated from Thailand.</title>
        <authorList>
            <person name="Thawai C."/>
        </authorList>
    </citation>
    <scope>NUCLEOTIDE SEQUENCE</scope>
    <source>
        <strain evidence="2">RCU-197</strain>
    </source>
</reference>
<evidence type="ECO:0000313" key="3">
    <source>
        <dbReference type="Proteomes" id="UP000661858"/>
    </source>
</evidence>
<dbReference type="RefSeq" id="WP_201832269.1">
    <property type="nucleotide sequence ID" value="NZ_JAERRK010000002.1"/>
</dbReference>
<protein>
    <submittedName>
        <fullName evidence="2">Uncharacterized protein</fullName>
    </submittedName>
</protein>